<evidence type="ECO:0000256" key="2">
    <source>
        <dbReference type="ARBA" id="ARBA00022801"/>
    </source>
</evidence>
<feature type="binding site" evidence="5">
    <location>
        <begin position="233"/>
        <end position="240"/>
    </location>
    <ligand>
        <name>ATP</name>
        <dbReference type="ChEBI" id="CHEBI:30616"/>
    </ligand>
</feature>
<dbReference type="KEGG" id="saca:FFV09_19155"/>
<dbReference type="PROSITE" id="PS51198">
    <property type="entry name" value="UVRD_HELICASE_ATP_BIND"/>
    <property type="match status" value="1"/>
</dbReference>
<keyword evidence="2 5" id="KW-0378">Hydrolase</keyword>
<dbReference type="AlphaFoldDB" id="A0A4Y6V3B9"/>
<sequence>MDTTDHEWKREQARVDDVTDKIARRIRGLEAQVGEMRVDVVGLRKEFWDEVTMNFAEPDDLGETSTSMRQQSQVLAEREFGHKRAYSQLGKLRRLKNSPYFGRIDFRESSDAASEPIYLGIASLLDDNEQDFLIYDWRAPISSLYYDGAPGDVAYRTPGGSVEGEMELKRQYVIRDAKIRVMFDTGMTIGDELLQEVLSQSADDRMKSIVSTIQREQNAIIRNEQSRLLVVQGAAGSGKTSAALQRVAYLLYRYRDTLSADQLVLFSPNSLFNSYVSTVLPELGEENMLQTTFQSYLERRIGREFELEDAFDQLEYLLGGDVSEDGAYEARLAGIRYKSSLDYLEVIRAYREYLSEQGMMFRPIRFQGREIVSAEDMRRRFYDFDRTVKIPSRIEQMGKWLLKQVSEYGKSQREEEWVDEQIQLLDSSALHRAYNLMRRKQKGAADTFDDFDQQHEAAARMIVNDWLKPVRKWIKRQRFVDVKGMYRKLYKDEVLFTSLSGGRPLPALWHEFSRQTLDRLAKSELMFEDATPLLLLRELLQGFITNTAIRHVIVDEVQDYTPFQLEFLKRLFPRARMTALGDLNQAIYGHDSALDDYDPLLNLYGRDESMVLRLTRSYRSTREITEFTKAMLPEGEDILPFTRSGDKPVLRRFEAGSVEAMEAALIDDIGELRERGLDYIAIICKTQSECVELHKRLQGRLDTRLITKNTPAFEKGTVIVPAYLAKGVEFDAALLYNASADRYARESERKLFYTACTRAMHVLHLYAEGEPSPFVGGVDPALYDVRGEQAEAGLNRRDS</sequence>
<proteinExistence type="predicted"/>
<dbReference type="InterPro" id="IPR014016">
    <property type="entry name" value="UvrD-like_ATP-bd"/>
</dbReference>
<evidence type="ECO:0000256" key="1">
    <source>
        <dbReference type="ARBA" id="ARBA00022741"/>
    </source>
</evidence>
<keyword evidence="8" id="KW-1185">Reference proteome</keyword>
<dbReference type="InterPro" id="IPR000212">
    <property type="entry name" value="DNA_helicase_UvrD/REP"/>
</dbReference>
<dbReference type="GO" id="GO:0016787">
    <property type="term" value="F:hydrolase activity"/>
    <property type="evidence" value="ECO:0007669"/>
    <property type="project" value="UniProtKB-UniRule"/>
</dbReference>
<dbReference type="GO" id="GO:0005829">
    <property type="term" value="C:cytosol"/>
    <property type="evidence" value="ECO:0007669"/>
    <property type="project" value="TreeGrafter"/>
</dbReference>
<dbReference type="EMBL" id="CP041217">
    <property type="protein sequence ID" value="QDH22775.1"/>
    <property type="molecule type" value="Genomic_DNA"/>
</dbReference>
<dbReference type="GO" id="GO:0005524">
    <property type="term" value="F:ATP binding"/>
    <property type="evidence" value="ECO:0007669"/>
    <property type="project" value="UniProtKB-UniRule"/>
</dbReference>
<dbReference type="GO" id="GO:0003677">
    <property type="term" value="F:DNA binding"/>
    <property type="evidence" value="ECO:0007669"/>
    <property type="project" value="InterPro"/>
</dbReference>
<dbReference type="PANTHER" id="PTHR11070:SF17">
    <property type="entry name" value="DNA HELICASE IV"/>
    <property type="match status" value="1"/>
</dbReference>
<protein>
    <submittedName>
        <fullName evidence="7">AAA family ATPase</fullName>
    </submittedName>
</protein>
<dbReference type="NCBIfam" id="NF041464">
    <property type="entry name" value="HelD_BACSU"/>
    <property type="match status" value="1"/>
</dbReference>
<dbReference type="InterPro" id="IPR027417">
    <property type="entry name" value="P-loop_NTPase"/>
</dbReference>
<dbReference type="GO" id="GO:0043138">
    <property type="term" value="F:3'-5' DNA helicase activity"/>
    <property type="evidence" value="ECO:0007669"/>
    <property type="project" value="TreeGrafter"/>
</dbReference>
<keyword evidence="4 5" id="KW-0067">ATP-binding</keyword>
<evidence type="ECO:0000313" key="8">
    <source>
        <dbReference type="Proteomes" id="UP000316968"/>
    </source>
</evidence>
<organism evidence="7 8">
    <name type="scientific">Saccharibacillus brassicae</name>
    <dbReference type="NCBI Taxonomy" id="2583377"/>
    <lineage>
        <taxon>Bacteria</taxon>
        <taxon>Bacillati</taxon>
        <taxon>Bacillota</taxon>
        <taxon>Bacilli</taxon>
        <taxon>Bacillales</taxon>
        <taxon>Paenibacillaceae</taxon>
        <taxon>Saccharibacillus</taxon>
    </lineage>
</organism>
<dbReference type="InterPro" id="IPR048228">
    <property type="entry name" value="HelD_bacillota"/>
</dbReference>
<evidence type="ECO:0000259" key="6">
    <source>
        <dbReference type="PROSITE" id="PS51198"/>
    </source>
</evidence>
<evidence type="ECO:0000256" key="3">
    <source>
        <dbReference type="ARBA" id="ARBA00022806"/>
    </source>
</evidence>
<accession>A0A4Y6V3B9</accession>
<feature type="domain" description="UvrD-like helicase ATP-binding" evidence="6">
    <location>
        <begin position="212"/>
        <end position="621"/>
    </location>
</feature>
<dbReference type="GO" id="GO:0000725">
    <property type="term" value="P:recombinational repair"/>
    <property type="evidence" value="ECO:0007669"/>
    <property type="project" value="TreeGrafter"/>
</dbReference>
<evidence type="ECO:0000313" key="7">
    <source>
        <dbReference type="EMBL" id="QDH22775.1"/>
    </source>
</evidence>
<dbReference type="Pfam" id="PF00580">
    <property type="entry name" value="UvrD-helicase"/>
    <property type="match status" value="1"/>
</dbReference>
<dbReference type="SUPFAM" id="SSF52540">
    <property type="entry name" value="P-loop containing nucleoside triphosphate hydrolases"/>
    <property type="match status" value="1"/>
</dbReference>
<name>A0A4Y6V3B9_SACBS</name>
<dbReference type="Proteomes" id="UP000316968">
    <property type="component" value="Chromosome"/>
</dbReference>
<dbReference type="PANTHER" id="PTHR11070">
    <property type="entry name" value="UVRD / RECB / PCRA DNA HELICASE FAMILY MEMBER"/>
    <property type="match status" value="1"/>
</dbReference>
<keyword evidence="3 5" id="KW-0347">Helicase</keyword>
<dbReference type="Gene3D" id="3.40.50.300">
    <property type="entry name" value="P-loop containing nucleotide triphosphate hydrolases"/>
    <property type="match status" value="3"/>
</dbReference>
<evidence type="ECO:0000256" key="4">
    <source>
        <dbReference type="ARBA" id="ARBA00022840"/>
    </source>
</evidence>
<keyword evidence="1 5" id="KW-0547">Nucleotide-binding</keyword>
<dbReference type="OrthoDB" id="9787585at2"/>
<dbReference type="RefSeq" id="WP_141449316.1">
    <property type="nucleotide sequence ID" value="NZ_CP041217.1"/>
</dbReference>
<gene>
    <name evidence="7" type="ORF">FFV09_19155</name>
</gene>
<reference evidence="7 8" key="1">
    <citation type="submission" date="2019-06" db="EMBL/GenBank/DDBJ databases">
        <title>Saccharibacillus brassicae sp. nov., an endophytic bacterium isolated from Chinese cabbage seeds (Brassica pekinensis).</title>
        <authorList>
            <person name="Jiang L."/>
            <person name="Lee J."/>
            <person name="Kim S.W."/>
        </authorList>
    </citation>
    <scope>NUCLEOTIDE SEQUENCE [LARGE SCALE GENOMIC DNA]</scope>
    <source>
        <strain evidence="8">KCTC 43072 / ATSA2</strain>
    </source>
</reference>
<evidence type="ECO:0000256" key="5">
    <source>
        <dbReference type="PROSITE-ProRule" id="PRU00560"/>
    </source>
</evidence>